<evidence type="ECO:0000259" key="1">
    <source>
        <dbReference type="Pfam" id="PF16363"/>
    </source>
</evidence>
<accession>A0A6A6W2F6</accession>
<organism evidence="2 3">
    <name type="scientific">Pseudovirgaria hyperparasitica</name>
    <dbReference type="NCBI Taxonomy" id="470096"/>
    <lineage>
        <taxon>Eukaryota</taxon>
        <taxon>Fungi</taxon>
        <taxon>Dikarya</taxon>
        <taxon>Ascomycota</taxon>
        <taxon>Pezizomycotina</taxon>
        <taxon>Dothideomycetes</taxon>
        <taxon>Dothideomycetes incertae sedis</taxon>
        <taxon>Acrospermales</taxon>
        <taxon>Acrospermaceae</taxon>
        <taxon>Pseudovirgaria</taxon>
    </lineage>
</organism>
<gene>
    <name evidence="2" type="ORF">EJ05DRAFT_493576</name>
</gene>
<dbReference type="Pfam" id="PF16363">
    <property type="entry name" value="GDP_Man_Dehyd"/>
    <property type="match status" value="1"/>
</dbReference>
<dbReference type="InterPro" id="IPR036291">
    <property type="entry name" value="NAD(P)-bd_dom_sf"/>
</dbReference>
<dbReference type="EMBL" id="ML996575">
    <property type="protein sequence ID" value="KAF2756309.1"/>
    <property type="molecule type" value="Genomic_DNA"/>
</dbReference>
<dbReference type="PANTHER" id="PTHR43000">
    <property type="entry name" value="DTDP-D-GLUCOSE 4,6-DEHYDRATASE-RELATED"/>
    <property type="match status" value="1"/>
</dbReference>
<sequence>MDQELASIATRFDPNPNIQNILITGAAGFIGSWLASHLVQQYAGHYNIIAYDNLCRAASLKNVRHLEIFKNFTFVPGDICNATLLLRTMHAHKIDTVMHLAAQTSVDDSYGNPIDSVVNNITGTHTLLECSRKVMVRRFIYMSTDEVYGPCGPEDIADESTVLRPTNPYSASKASGEMLVHSYCKSYRLPTIVVRSNNAYGPHQYPEKIIPKFSQLVHRGGKLTVMDKGLQSRCYLHVKDLINALDTILHKCQSDDFVIFNVSSSNNFTTLGIAFEILRASGICGEREDLFRQWMIAVPDRPFHDMHYFTKCDKLKALGWSEKIDFQTGLKMTVDWYRSLEDAWWTTDL</sequence>
<dbReference type="InterPro" id="IPR016040">
    <property type="entry name" value="NAD(P)-bd_dom"/>
</dbReference>
<dbReference type="AlphaFoldDB" id="A0A6A6W2F6"/>
<dbReference type="Proteomes" id="UP000799437">
    <property type="component" value="Unassembled WGS sequence"/>
</dbReference>
<proteinExistence type="predicted"/>
<evidence type="ECO:0000313" key="3">
    <source>
        <dbReference type="Proteomes" id="UP000799437"/>
    </source>
</evidence>
<evidence type="ECO:0000313" key="2">
    <source>
        <dbReference type="EMBL" id="KAF2756309.1"/>
    </source>
</evidence>
<dbReference type="RefSeq" id="XP_033598760.1">
    <property type="nucleotide sequence ID" value="XM_033746129.1"/>
</dbReference>
<name>A0A6A6W2F6_9PEZI</name>
<dbReference type="OrthoDB" id="331544at2759"/>
<reference evidence="2" key="1">
    <citation type="journal article" date="2020" name="Stud. Mycol.">
        <title>101 Dothideomycetes genomes: a test case for predicting lifestyles and emergence of pathogens.</title>
        <authorList>
            <person name="Haridas S."/>
            <person name="Albert R."/>
            <person name="Binder M."/>
            <person name="Bloem J."/>
            <person name="Labutti K."/>
            <person name="Salamov A."/>
            <person name="Andreopoulos B."/>
            <person name="Baker S."/>
            <person name="Barry K."/>
            <person name="Bills G."/>
            <person name="Bluhm B."/>
            <person name="Cannon C."/>
            <person name="Castanera R."/>
            <person name="Culley D."/>
            <person name="Daum C."/>
            <person name="Ezra D."/>
            <person name="Gonzalez J."/>
            <person name="Henrissat B."/>
            <person name="Kuo A."/>
            <person name="Liang C."/>
            <person name="Lipzen A."/>
            <person name="Lutzoni F."/>
            <person name="Magnuson J."/>
            <person name="Mondo S."/>
            <person name="Nolan M."/>
            <person name="Ohm R."/>
            <person name="Pangilinan J."/>
            <person name="Park H.-J."/>
            <person name="Ramirez L."/>
            <person name="Alfaro M."/>
            <person name="Sun H."/>
            <person name="Tritt A."/>
            <person name="Yoshinaga Y."/>
            <person name="Zwiers L.-H."/>
            <person name="Turgeon B."/>
            <person name="Goodwin S."/>
            <person name="Spatafora J."/>
            <person name="Crous P."/>
            <person name="Grigoriev I."/>
        </authorList>
    </citation>
    <scope>NUCLEOTIDE SEQUENCE</scope>
    <source>
        <strain evidence="2">CBS 121739</strain>
    </source>
</reference>
<dbReference type="Gene3D" id="3.40.50.720">
    <property type="entry name" value="NAD(P)-binding Rossmann-like Domain"/>
    <property type="match status" value="1"/>
</dbReference>
<dbReference type="GeneID" id="54487183"/>
<protein>
    <submittedName>
        <fullName evidence="2">NAD(P)-binding protein</fullName>
    </submittedName>
</protein>
<dbReference type="GO" id="GO:0009225">
    <property type="term" value="P:nucleotide-sugar metabolic process"/>
    <property type="evidence" value="ECO:0007669"/>
    <property type="project" value="UniProtKB-ARBA"/>
</dbReference>
<keyword evidence="3" id="KW-1185">Reference proteome</keyword>
<dbReference type="SUPFAM" id="SSF51735">
    <property type="entry name" value="NAD(P)-binding Rossmann-fold domains"/>
    <property type="match status" value="1"/>
</dbReference>
<feature type="domain" description="NAD(P)-binding" evidence="1">
    <location>
        <begin position="22"/>
        <end position="333"/>
    </location>
</feature>
<dbReference type="FunFam" id="3.40.50.720:FF:000304">
    <property type="entry name" value="UDP-glucose 4,6-dehydratase"/>
    <property type="match status" value="1"/>
</dbReference>
<dbReference type="Gene3D" id="3.90.25.10">
    <property type="entry name" value="UDP-galactose 4-epimerase, domain 1"/>
    <property type="match status" value="1"/>
</dbReference>